<comment type="similarity">
    <text evidence="3 10">Belongs to the binding-protein-dependent transport system permease family. CysTW subfamily.</text>
</comment>
<dbReference type="AlphaFoldDB" id="D1NVI6"/>
<dbReference type="NCBIfam" id="TIGR00974">
    <property type="entry name" value="3a0107s02c"/>
    <property type="match status" value="1"/>
</dbReference>
<reference evidence="14 16" key="2">
    <citation type="submission" date="2014-03" db="EMBL/GenBank/DDBJ databases">
        <title>Genomics of Bifidobacteria.</title>
        <authorList>
            <person name="Ventura M."/>
            <person name="Milani C."/>
            <person name="Lugli G.A."/>
        </authorList>
    </citation>
    <scope>NUCLEOTIDE SEQUENCE [LARGE SCALE GENOMIC DNA]</scope>
    <source>
        <strain evidence="14 16">LMG 11596</strain>
    </source>
</reference>
<gene>
    <name evidence="13" type="primary">pstA</name>
    <name evidence="14" type="ORF">BGLCM_0564</name>
    <name evidence="13" type="ORF">BIFGAL_03875</name>
</gene>
<feature type="compositionally biased region" description="Low complexity" evidence="11">
    <location>
        <begin position="68"/>
        <end position="85"/>
    </location>
</feature>
<dbReference type="CDD" id="cd06261">
    <property type="entry name" value="TM_PBP2"/>
    <property type="match status" value="1"/>
</dbReference>
<feature type="transmembrane region" description="Helical" evidence="10">
    <location>
        <begin position="375"/>
        <end position="397"/>
    </location>
</feature>
<feature type="domain" description="ABC transmembrane type-1" evidence="12">
    <location>
        <begin position="174"/>
        <end position="393"/>
    </location>
</feature>
<evidence type="ECO:0000256" key="3">
    <source>
        <dbReference type="ARBA" id="ARBA00007069"/>
    </source>
</evidence>
<evidence type="ECO:0000256" key="4">
    <source>
        <dbReference type="ARBA" id="ARBA00022448"/>
    </source>
</evidence>
<dbReference type="Proteomes" id="UP000003656">
    <property type="component" value="Unassembled WGS sequence"/>
</dbReference>
<dbReference type="InterPro" id="IPR035906">
    <property type="entry name" value="MetI-like_sf"/>
</dbReference>
<keyword evidence="5 10" id="KW-1003">Cell membrane</keyword>
<dbReference type="Pfam" id="PF00528">
    <property type="entry name" value="BPD_transp_1"/>
    <property type="match status" value="1"/>
</dbReference>
<evidence type="ECO:0000313" key="14">
    <source>
        <dbReference type="EMBL" id="KFI59451.1"/>
    </source>
</evidence>
<organism evidence="13 15">
    <name type="scientific">Bifidobacterium gallicum DSM 20093 = LMG 11596</name>
    <dbReference type="NCBI Taxonomy" id="561180"/>
    <lineage>
        <taxon>Bacteria</taxon>
        <taxon>Bacillati</taxon>
        <taxon>Actinomycetota</taxon>
        <taxon>Actinomycetes</taxon>
        <taxon>Bifidobacteriales</taxon>
        <taxon>Bifidobacteriaceae</taxon>
        <taxon>Bifidobacterium</taxon>
    </lineage>
</organism>
<evidence type="ECO:0000313" key="15">
    <source>
        <dbReference type="Proteomes" id="UP000003656"/>
    </source>
</evidence>
<evidence type="ECO:0000256" key="7">
    <source>
        <dbReference type="ARBA" id="ARBA00022692"/>
    </source>
</evidence>
<proteinExistence type="inferred from homology"/>
<keyword evidence="7 10" id="KW-0812">Transmembrane</keyword>
<evidence type="ECO:0000256" key="9">
    <source>
        <dbReference type="ARBA" id="ARBA00023136"/>
    </source>
</evidence>
<feature type="transmembrane region" description="Helical" evidence="10">
    <location>
        <begin position="180"/>
        <end position="202"/>
    </location>
</feature>
<feature type="compositionally biased region" description="Basic and acidic residues" evidence="11">
    <location>
        <begin position="43"/>
        <end position="66"/>
    </location>
</feature>
<dbReference type="PANTHER" id="PTHR42922:SF1">
    <property type="entry name" value="PHOSPHATE TRANSPORT SYSTEM PERMEASE PROTEIN PSTA"/>
    <property type="match status" value="1"/>
</dbReference>
<evidence type="ECO:0000259" key="12">
    <source>
        <dbReference type="PROSITE" id="PS50928"/>
    </source>
</evidence>
<name>D1NVI6_9BIFI</name>
<keyword evidence="9 10" id="KW-0472">Membrane</keyword>
<dbReference type="GO" id="GO:0005886">
    <property type="term" value="C:plasma membrane"/>
    <property type="evidence" value="ECO:0007669"/>
    <property type="project" value="UniProtKB-SubCell"/>
</dbReference>
<feature type="transmembrane region" description="Helical" evidence="10">
    <location>
        <begin position="116"/>
        <end position="137"/>
    </location>
</feature>
<sequence>MSDSRQPRNDLRNDPRNNPRSNSNNDSHNNPNNAAFPDVPSADDLRETRALDALTRDDTALADRHAAHASQPSPAAATPQEPASAMDGAPVIDFDKFKPTRSYTAARKRKDVVMRVLIVLAFIVACIPLISVLWTTIVNGVHRFNWDFLSHNMTNVIGGEATATNGYGGILHAIIGTLEITAGAMVISIPVGIMCSVFLTEYRQTGRLSRMIHLLVDVMSGIPSIVAGLFAFSMFAIIAGPGTLNGFEGSVALSLLMIPTVVKTTEEMLRIVPNDLREASLALGVTKQRTITKVVLRTALPGIVSGSILAIARVIGETAPLLMTAGYIVSTNANLFSGQMTTLPVFVYQEYSKLRANCPANADASCVTTIPMERAWAAALMLILIVLVLNLIGRIIARVFSVKTK</sequence>
<feature type="transmembrane region" description="Helical" evidence="10">
    <location>
        <begin position="244"/>
        <end position="262"/>
    </location>
</feature>
<keyword evidence="8 10" id="KW-1133">Transmembrane helix</keyword>
<dbReference type="Gene3D" id="1.10.3720.10">
    <property type="entry name" value="MetI-like"/>
    <property type="match status" value="1"/>
</dbReference>
<dbReference type="PROSITE" id="PS50928">
    <property type="entry name" value="ABC_TM1"/>
    <property type="match status" value="1"/>
</dbReference>
<dbReference type="GO" id="GO:0035435">
    <property type="term" value="P:phosphate ion transmembrane transport"/>
    <property type="evidence" value="ECO:0007669"/>
    <property type="project" value="InterPro"/>
</dbReference>
<dbReference type="GO" id="GO:0005315">
    <property type="term" value="F:phosphate transmembrane transporter activity"/>
    <property type="evidence" value="ECO:0007669"/>
    <property type="project" value="InterPro"/>
</dbReference>
<keyword evidence="6" id="KW-0592">Phosphate transport</keyword>
<comment type="subcellular location">
    <subcellularLocation>
        <location evidence="2 10">Cell membrane</location>
        <topology evidence="2 10">Multi-pass membrane protein</topology>
    </subcellularLocation>
</comment>
<feature type="compositionally biased region" description="Basic and acidic residues" evidence="11">
    <location>
        <begin position="1"/>
        <end position="17"/>
    </location>
</feature>
<evidence type="ECO:0000256" key="10">
    <source>
        <dbReference type="RuleBase" id="RU363043"/>
    </source>
</evidence>
<evidence type="ECO:0000256" key="2">
    <source>
        <dbReference type="ARBA" id="ARBA00004651"/>
    </source>
</evidence>
<feature type="transmembrane region" description="Helical" evidence="10">
    <location>
        <begin position="294"/>
        <end position="315"/>
    </location>
</feature>
<keyword evidence="4" id="KW-0813">Transport</keyword>
<evidence type="ECO:0000313" key="16">
    <source>
        <dbReference type="Proteomes" id="UP000029074"/>
    </source>
</evidence>
<dbReference type="EMBL" id="ABXB03000003">
    <property type="protein sequence ID" value="EFA22837.1"/>
    <property type="molecule type" value="Genomic_DNA"/>
</dbReference>
<reference evidence="13 15" key="1">
    <citation type="submission" date="2009-11" db="EMBL/GenBank/DDBJ databases">
        <authorList>
            <person name="Weinstock G."/>
            <person name="Sodergren E."/>
            <person name="Clifton S."/>
            <person name="Fulton L."/>
            <person name="Fulton B."/>
            <person name="Courtney L."/>
            <person name="Fronick C."/>
            <person name="Harrison M."/>
            <person name="Strong C."/>
            <person name="Farmer C."/>
            <person name="Delahaunty K."/>
            <person name="Markovic C."/>
            <person name="Hall O."/>
            <person name="Minx P."/>
            <person name="Tomlinson C."/>
            <person name="Mitreva M."/>
            <person name="Nelson J."/>
            <person name="Hou S."/>
            <person name="Wollam A."/>
            <person name="Pepin K.H."/>
            <person name="Johnson M."/>
            <person name="Bhonagiri V."/>
            <person name="Nash W.E."/>
            <person name="Warren W."/>
            <person name="Chinwalla A."/>
            <person name="Mardis E.R."/>
            <person name="Wilson R.K."/>
        </authorList>
    </citation>
    <scope>NUCLEOTIDE SEQUENCE [LARGE SCALE GENOMIC DNA]</scope>
    <source>
        <strain evidence="13 15">DSM 20093</strain>
    </source>
</reference>
<feature type="compositionally biased region" description="Low complexity" evidence="11">
    <location>
        <begin position="18"/>
        <end position="33"/>
    </location>
</feature>
<comment type="caution">
    <text evidence="13">The sequence shown here is derived from an EMBL/GenBank/DDBJ whole genome shotgun (WGS) entry which is preliminary data.</text>
</comment>
<evidence type="ECO:0000256" key="8">
    <source>
        <dbReference type="ARBA" id="ARBA00022989"/>
    </source>
</evidence>
<dbReference type="STRING" id="561180.BIFGAL_03875"/>
<dbReference type="InterPro" id="IPR000515">
    <property type="entry name" value="MetI-like"/>
</dbReference>
<evidence type="ECO:0000313" key="13">
    <source>
        <dbReference type="EMBL" id="EFA22837.1"/>
    </source>
</evidence>
<dbReference type="SUPFAM" id="SSF161098">
    <property type="entry name" value="MetI-like"/>
    <property type="match status" value="1"/>
</dbReference>
<dbReference type="eggNOG" id="COG0581">
    <property type="taxonomic scope" value="Bacteria"/>
</dbReference>
<dbReference type="Proteomes" id="UP000029074">
    <property type="component" value="Unassembled WGS sequence"/>
</dbReference>
<dbReference type="InterPro" id="IPR051408">
    <property type="entry name" value="Phosphate_transprt_permease"/>
</dbReference>
<dbReference type="PANTHER" id="PTHR42922">
    <property type="entry name" value="PHOSPHATE TRANSPORT SYSTEM PERMEASE PROTEIN PSTA"/>
    <property type="match status" value="1"/>
</dbReference>
<evidence type="ECO:0000256" key="5">
    <source>
        <dbReference type="ARBA" id="ARBA00022475"/>
    </source>
</evidence>
<feature type="region of interest" description="Disordered" evidence="11">
    <location>
        <begin position="1"/>
        <end position="91"/>
    </location>
</feature>
<dbReference type="EMBL" id="JGYW01000003">
    <property type="protein sequence ID" value="KFI59451.1"/>
    <property type="molecule type" value="Genomic_DNA"/>
</dbReference>
<accession>D1NVI6</accession>
<keyword evidence="16" id="KW-1185">Reference proteome</keyword>
<feature type="transmembrane region" description="Helical" evidence="10">
    <location>
        <begin position="214"/>
        <end position="238"/>
    </location>
</feature>
<dbReference type="InterPro" id="IPR005672">
    <property type="entry name" value="Phosphate_PstA"/>
</dbReference>
<evidence type="ECO:0000256" key="6">
    <source>
        <dbReference type="ARBA" id="ARBA00022592"/>
    </source>
</evidence>
<comment type="function">
    <text evidence="1">Part of the binding-protein-dependent transport system for phosphate; probably responsible for the translocation of the substrate across the membrane.</text>
</comment>
<evidence type="ECO:0000256" key="1">
    <source>
        <dbReference type="ARBA" id="ARBA00003510"/>
    </source>
</evidence>
<protein>
    <recommendedName>
        <fullName evidence="10">Phosphate transport system permease protein PstA</fullName>
    </recommendedName>
</protein>
<evidence type="ECO:0000256" key="11">
    <source>
        <dbReference type="SAM" id="MobiDB-lite"/>
    </source>
</evidence>